<dbReference type="Proteomes" id="UP001211421">
    <property type="component" value="Unassembled WGS sequence"/>
</dbReference>
<dbReference type="RefSeq" id="WP_195552021.1">
    <property type="nucleotide sequence ID" value="NZ_JADMNX010000009.1"/>
</dbReference>
<comment type="caution">
    <text evidence="1">The sequence shown here is derived from an EMBL/GenBank/DDBJ whole genome shotgun (WGS) entry which is preliminary data.</text>
</comment>
<sequence length="152" mass="17463">MPTTDERLKQIEIVALKEEGDLPENMSMSENMFYEEMHCLYARYKMSCLVSKLPADIQNKVPIVTKDEASVLKKKYLAGVKNMQMWEDIFKTEIHIANEINKVISPTSELSGMTKEQLLDKTIRMIGVIQGLMNADDRIPKFLEGLRGDHKK</sequence>
<dbReference type="EMBL" id="JAQMLS010000009">
    <property type="protein sequence ID" value="MDB8742822.1"/>
    <property type="molecule type" value="Genomic_DNA"/>
</dbReference>
<protein>
    <submittedName>
        <fullName evidence="1">Uncharacterized protein</fullName>
    </submittedName>
</protein>
<dbReference type="AlphaFoldDB" id="A0AAW6E7F5"/>
<gene>
    <name evidence="1" type="ORF">PNV70_12195</name>
</gene>
<reference evidence="1" key="1">
    <citation type="submission" date="2023-01" db="EMBL/GenBank/DDBJ databases">
        <title>Human gut microbiome strain richness.</title>
        <authorList>
            <person name="Chen-Liaw A."/>
        </authorList>
    </citation>
    <scope>NUCLEOTIDE SEQUENCE</scope>
    <source>
        <strain evidence="1">D59st1_B8_D59t2_181005</strain>
    </source>
</reference>
<evidence type="ECO:0000313" key="2">
    <source>
        <dbReference type="Proteomes" id="UP001211421"/>
    </source>
</evidence>
<accession>A0AAW6E7F5</accession>
<organism evidence="1 2">
    <name type="scientific">Ruminococcus bicirculans</name>
    <name type="common">ex Wegman et al. 2014</name>
    <dbReference type="NCBI Taxonomy" id="1160721"/>
    <lineage>
        <taxon>Bacteria</taxon>
        <taxon>Bacillati</taxon>
        <taxon>Bacillota</taxon>
        <taxon>Clostridia</taxon>
        <taxon>Eubacteriales</taxon>
        <taxon>Oscillospiraceae</taxon>
        <taxon>Ruminococcus</taxon>
    </lineage>
</organism>
<proteinExistence type="predicted"/>
<name>A0AAW6E7F5_9FIRM</name>
<evidence type="ECO:0000313" key="1">
    <source>
        <dbReference type="EMBL" id="MDB8742822.1"/>
    </source>
</evidence>